<keyword evidence="3 8" id="KW-0808">Transferase</keyword>
<reference evidence="12 13" key="1">
    <citation type="submission" date="2024-10" db="EMBL/GenBank/DDBJ databases">
        <authorList>
            <person name="Lu C.-H."/>
        </authorList>
    </citation>
    <scope>NUCLEOTIDE SEQUENCE [LARGE SCALE GENOMIC DNA]</scope>
    <source>
        <strain evidence="12 13">22ZTDG03-2</strain>
    </source>
</reference>
<comment type="caution">
    <text evidence="12">The sequence shown here is derived from an EMBL/GenBank/DDBJ whole genome shotgun (WGS) entry which is preliminary data.</text>
</comment>
<dbReference type="GO" id="GO:0003988">
    <property type="term" value="F:acetyl-CoA C-acyltransferase activity"/>
    <property type="evidence" value="ECO:0007669"/>
    <property type="project" value="UniProtKB-EC"/>
</dbReference>
<comment type="function">
    <text evidence="8">Catalyzes the final step of fatty acid oxidation in which acetyl-CoA is released and the CoA ester of a fatty acid two carbons shorter is formed.</text>
</comment>
<name>A0ABW8GE70_9GAMM</name>
<dbReference type="InterPro" id="IPR050215">
    <property type="entry name" value="Thiolase-like_sf_Thiolase"/>
</dbReference>
<comment type="catalytic activity">
    <reaction evidence="8">
        <text>an acyl-CoA + acetyl-CoA = a 3-oxoacyl-CoA + CoA</text>
        <dbReference type="Rhea" id="RHEA:21564"/>
        <dbReference type="ChEBI" id="CHEBI:57287"/>
        <dbReference type="ChEBI" id="CHEBI:57288"/>
        <dbReference type="ChEBI" id="CHEBI:58342"/>
        <dbReference type="ChEBI" id="CHEBI:90726"/>
        <dbReference type="EC" id="2.3.1.16"/>
    </reaction>
</comment>
<evidence type="ECO:0000256" key="5">
    <source>
        <dbReference type="ARBA" id="ARBA00022963"/>
    </source>
</evidence>
<evidence type="ECO:0000256" key="1">
    <source>
        <dbReference type="ARBA" id="ARBA00010982"/>
    </source>
</evidence>
<evidence type="ECO:0000256" key="3">
    <source>
        <dbReference type="ARBA" id="ARBA00022679"/>
    </source>
</evidence>
<organism evidence="12 13">
    <name type="scientific">Pectobacterium actinidiae</name>
    <dbReference type="NCBI Taxonomy" id="1507808"/>
    <lineage>
        <taxon>Bacteria</taxon>
        <taxon>Pseudomonadati</taxon>
        <taxon>Pseudomonadota</taxon>
        <taxon>Gammaproteobacteria</taxon>
        <taxon>Enterobacterales</taxon>
        <taxon>Pectobacteriaceae</taxon>
        <taxon>Pectobacterium</taxon>
    </lineage>
</organism>
<proteinExistence type="inferred from homology"/>
<gene>
    <name evidence="8 12" type="primary">fadA</name>
    <name evidence="12" type="ORF">ACIPUP_17105</name>
</gene>
<accession>A0ABW8GE70</accession>
<dbReference type="PANTHER" id="PTHR43853:SF11">
    <property type="entry name" value="3-KETOACYL-COA THIOLASE FADA"/>
    <property type="match status" value="1"/>
</dbReference>
<dbReference type="NCBIfam" id="TIGR02445">
    <property type="entry name" value="fadA"/>
    <property type="match status" value="1"/>
</dbReference>
<dbReference type="HAMAP" id="MF_01620">
    <property type="entry name" value="FadA"/>
    <property type="match status" value="1"/>
</dbReference>
<sequence>MEKVVIVDAVRTPMGRSKGGAFRQVRAEDLSAHLMRSLLSRNAALDAREIDDIYWGCVQQTLEQGFNVARNAALLAEIPMNVPATTVNRLCGSSMQALHDAARAIMVGDANVCLIGGVEHMGHVPMNHGVDFHPGLSRTTAKAAGMMGLTAEMLARMHNIGREMQDQFAVRSHQRAHSATQSGAFRHEIVPTAGHDADGALQCFDYDEVIRPDTTLDSLAALKPAFDPVNGTVTAASSSALSDGAAAMLIMSESRAASLGLPVRARIRAMAVVGCDPSIMGYGPVPATKLALKRAGLSLADIGIFELNEAFAAQTLPCIKDLGLLEQLDEKVNLNGGAIALGHPLGCSGARISTTLINLMESRDAQFGVATMCIGLGQGIATVFERV</sequence>
<dbReference type="InterPro" id="IPR002155">
    <property type="entry name" value="Thiolase"/>
</dbReference>
<evidence type="ECO:0000256" key="2">
    <source>
        <dbReference type="ARBA" id="ARBA00022490"/>
    </source>
</evidence>
<evidence type="ECO:0000256" key="8">
    <source>
        <dbReference type="HAMAP-Rule" id="MF_01620"/>
    </source>
</evidence>
<feature type="active site" description="Proton acceptor" evidence="8">
    <location>
        <position position="373"/>
    </location>
</feature>
<dbReference type="InterPro" id="IPR016039">
    <property type="entry name" value="Thiolase-like"/>
</dbReference>
<dbReference type="InterPro" id="IPR020615">
    <property type="entry name" value="Thiolase_acyl_enz_int_AS"/>
</dbReference>
<dbReference type="Proteomes" id="UP001617689">
    <property type="component" value="Unassembled WGS sequence"/>
</dbReference>
<dbReference type="NCBIfam" id="TIGR01930">
    <property type="entry name" value="AcCoA-C-Actrans"/>
    <property type="match status" value="1"/>
</dbReference>
<feature type="domain" description="Thiolase C-terminal" evidence="11">
    <location>
        <begin position="262"/>
        <end position="386"/>
    </location>
</feature>
<feature type="active site" description="Proton acceptor" evidence="8">
    <location>
        <position position="343"/>
    </location>
</feature>
<evidence type="ECO:0000256" key="9">
    <source>
        <dbReference type="RuleBase" id="RU003557"/>
    </source>
</evidence>
<keyword evidence="5 8" id="KW-0442">Lipid degradation</keyword>
<dbReference type="InterPro" id="IPR020616">
    <property type="entry name" value="Thiolase_N"/>
</dbReference>
<dbReference type="InterPro" id="IPR020610">
    <property type="entry name" value="Thiolase_AS"/>
</dbReference>
<comment type="subunit">
    <text evidence="8">Heterotetramer of two alpha chains (FadB) and two beta chains (FadA).</text>
</comment>
<dbReference type="EMBL" id="JBIXLL010000010">
    <property type="protein sequence ID" value="MFJ5430867.1"/>
    <property type="molecule type" value="Genomic_DNA"/>
</dbReference>
<evidence type="ECO:0000313" key="12">
    <source>
        <dbReference type="EMBL" id="MFJ5430867.1"/>
    </source>
</evidence>
<evidence type="ECO:0000256" key="4">
    <source>
        <dbReference type="ARBA" id="ARBA00022832"/>
    </source>
</evidence>
<evidence type="ECO:0000313" key="13">
    <source>
        <dbReference type="Proteomes" id="UP001617689"/>
    </source>
</evidence>
<dbReference type="SUPFAM" id="SSF53901">
    <property type="entry name" value="Thiolase-like"/>
    <property type="match status" value="2"/>
</dbReference>
<keyword evidence="7 8" id="KW-0012">Acyltransferase</keyword>
<dbReference type="InterPro" id="IPR020613">
    <property type="entry name" value="Thiolase_CS"/>
</dbReference>
<dbReference type="PROSITE" id="PS00737">
    <property type="entry name" value="THIOLASE_2"/>
    <property type="match status" value="1"/>
</dbReference>
<feature type="active site" description="Acyl-thioester intermediate" evidence="8">
    <location>
        <position position="91"/>
    </location>
</feature>
<dbReference type="PIRSF" id="PIRSF000429">
    <property type="entry name" value="Ac-CoA_Ac_transf"/>
    <property type="match status" value="1"/>
</dbReference>
<keyword evidence="13" id="KW-1185">Reference proteome</keyword>
<dbReference type="Pfam" id="PF02803">
    <property type="entry name" value="Thiolase_C"/>
    <property type="match status" value="1"/>
</dbReference>
<dbReference type="Pfam" id="PF00108">
    <property type="entry name" value="Thiolase_N"/>
    <property type="match status" value="1"/>
</dbReference>
<dbReference type="NCBIfam" id="NF006510">
    <property type="entry name" value="PRK08947.1"/>
    <property type="match status" value="1"/>
</dbReference>
<dbReference type="RefSeq" id="WP_400397411.1">
    <property type="nucleotide sequence ID" value="NZ_JBIXLL010000010.1"/>
</dbReference>
<evidence type="ECO:0000256" key="7">
    <source>
        <dbReference type="ARBA" id="ARBA00023315"/>
    </source>
</evidence>
<comment type="similarity">
    <text evidence="1 8 9">Belongs to the thiolase-like superfamily. Thiolase family.</text>
</comment>
<dbReference type="EC" id="2.3.1.16" evidence="8"/>
<evidence type="ECO:0000256" key="6">
    <source>
        <dbReference type="ARBA" id="ARBA00023098"/>
    </source>
</evidence>
<dbReference type="PROSITE" id="PS00099">
    <property type="entry name" value="THIOLASE_3"/>
    <property type="match status" value="1"/>
</dbReference>
<evidence type="ECO:0000259" key="11">
    <source>
        <dbReference type="Pfam" id="PF02803"/>
    </source>
</evidence>
<dbReference type="PANTHER" id="PTHR43853">
    <property type="entry name" value="3-KETOACYL-COA THIOLASE, PEROXISOMAL"/>
    <property type="match status" value="1"/>
</dbReference>
<dbReference type="CDD" id="cd00751">
    <property type="entry name" value="thiolase"/>
    <property type="match status" value="1"/>
</dbReference>
<dbReference type="InterPro" id="IPR012805">
    <property type="entry name" value="FadA"/>
</dbReference>
<comment type="subcellular location">
    <subcellularLocation>
        <location evidence="8">Cytoplasm</location>
    </subcellularLocation>
</comment>
<protein>
    <recommendedName>
        <fullName evidence="8">3-ketoacyl-CoA thiolase</fullName>
        <ecNumber evidence="8">2.3.1.16</ecNumber>
    </recommendedName>
    <alternativeName>
        <fullName evidence="8">Acetyl-CoA acyltransferase</fullName>
    </alternativeName>
    <alternativeName>
        <fullName evidence="8">Beta-ketothiolase</fullName>
    </alternativeName>
    <alternativeName>
        <fullName evidence="8">Fatty acid oxidation complex subunit beta</fullName>
    </alternativeName>
</protein>
<dbReference type="InterPro" id="IPR020617">
    <property type="entry name" value="Thiolase_C"/>
</dbReference>
<evidence type="ECO:0000259" key="10">
    <source>
        <dbReference type="Pfam" id="PF00108"/>
    </source>
</evidence>
<dbReference type="Gene3D" id="3.40.47.10">
    <property type="match status" value="2"/>
</dbReference>
<comment type="pathway">
    <text evidence="8">Lipid metabolism; fatty acid beta-oxidation.</text>
</comment>
<feature type="domain" description="Thiolase N-terminal" evidence="10">
    <location>
        <begin position="4"/>
        <end position="254"/>
    </location>
</feature>
<keyword evidence="2 8" id="KW-0963">Cytoplasm</keyword>
<dbReference type="PROSITE" id="PS00098">
    <property type="entry name" value="THIOLASE_1"/>
    <property type="match status" value="1"/>
</dbReference>
<keyword evidence="6 8" id="KW-0443">Lipid metabolism</keyword>
<keyword evidence="4 8" id="KW-0276">Fatty acid metabolism</keyword>